<keyword evidence="2" id="KW-1185">Reference proteome</keyword>
<reference evidence="1 2" key="2">
    <citation type="submission" date="2019-02" db="EMBL/GenBank/DDBJ databases">
        <title>'Lichenibacterium ramalinii' gen. nov. sp. nov., 'Lichenibacterium minor' gen. nov. sp. nov.</title>
        <authorList>
            <person name="Pankratov T."/>
        </authorList>
    </citation>
    <scope>NUCLEOTIDE SEQUENCE [LARGE SCALE GENOMIC DNA]</scope>
    <source>
        <strain evidence="1 2">RmlP026</strain>
    </source>
</reference>
<comment type="caution">
    <text evidence="1">The sequence shown here is derived from an EMBL/GenBank/DDBJ whole genome shotgun (WGS) entry which is preliminary data.</text>
</comment>
<sequence length="271" mass="28984">MGRRPRAIMPLTAEVTTTRTEALDVSVPPLASPLAAVPPETAPAQPERSRARQVLADAIAEVRALEIESAEAGAAVSEADSARWAAESVLTAAEEALERARPRPGFNAPRPREPHTFRSQEEADAYTVLLNTPPPSIEDAKAAVASATDARDSALAALQFHQKRLDQATQRLSWKRSSIGRAADLAVHYDPAMAALAAETKKLVTLAAAAERAFSLATGGALLQRDNPYHGATAPTDFRTDPEGWALLHRWREALAALQSDPDAVLPMPDE</sequence>
<protein>
    <submittedName>
        <fullName evidence="1">Uncharacterized protein</fullName>
    </submittedName>
</protein>
<name>A0A4Q2TXQ8_9HYPH</name>
<reference evidence="1 2" key="1">
    <citation type="submission" date="2018-12" db="EMBL/GenBank/DDBJ databases">
        <authorList>
            <person name="Grouzdev D.S."/>
            <person name="Krutkina M.S."/>
        </authorList>
    </citation>
    <scope>NUCLEOTIDE SEQUENCE [LARGE SCALE GENOMIC DNA]</scope>
    <source>
        <strain evidence="1 2">RmlP026</strain>
    </source>
</reference>
<evidence type="ECO:0000313" key="1">
    <source>
        <dbReference type="EMBL" id="RYC28863.1"/>
    </source>
</evidence>
<evidence type="ECO:0000313" key="2">
    <source>
        <dbReference type="Proteomes" id="UP000290759"/>
    </source>
</evidence>
<gene>
    <name evidence="1" type="ORF">D3273_27025</name>
</gene>
<organism evidence="1 2">
    <name type="scientific">Lichenibacterium minor</name>
    <dbReference type="NCBI Taxonomy" id="2316528"/>
    <lineage>
        <taxon>Bacteria</taxon>
        <taxon>Pseudomonadati</taxon>
        <taxon>Pseudomonadota</taxon>
        <taxon>Alphaproteobacteria</taxon>
        <taxon>Hyphomicrobiales</taxon>
        <taxon>Lichenihabitantaceae</taxon>
        <taxon>Lichenibacterium</taxon>
    </lineage>
</organism>
<accession>A0A4Q2TXQ8</accession>
<dbReference type="RefSeq" id="WP_129230050.1">
    <property type="nucleotide sequence ID" value="NZ_QYBB01000098.1"/>
</dbReference>
<dbReference type="Proteomes" id="UP000290759">
    <property type="component" value="Unassembled WGS sequence"/>
</dbReference>
<dbReference type="AlphaFoldDB" id="A0A4Q2TXQ8"/>
<proteinExistence type="predicted"/>
<dbReference type="EMBL" id="QYBB01000098">
    <property type="protein sequence ID" value="RYC28863.1"/>
    <property type="molecule type" value="Genomic_DNA"/>
</dbReference>